<sequence>MPRIKKGKDGRYHVHGKSYKYLVGKRQQVANGTAYKTTYGKDALLKKDILKNKWGRYVSAKKSRWGKKRGLKQLRLAGYTTKKGKFGAVKMGSPKRKTRKRSRSKGTRKKRICRHKSGPKKGKYKKC</sequence>
<accession>A0A6C0C1D1</accession>
<feature type="compositionally biased region" description="Basic residues" evidence="1">
    <location>
        <begin position="93"/>
        <end position="127"/>
    </location>
</feature>
<dbReference type="InterPro" id="IPR043928">
    <property type="entry name" value="DNVP"/>
</dbReference>
<dbReference type="GO" id="GO:0051276">
    <property type="term" value="P:chromosome organization"/>
    <property type="evidence" value="ECO:0007669"/>
    <property type="project" value="InterPro"/>
</dbReference>
<dbReference type="EMBL" id="MN739316">
    <property type="protein sequence ID" value="QHS98427.1"/>
    <property type="molecule type" value="Genomic_DNA"/>
</dbReference>
<dbReference type="GO" id="GO:0003677">
    <property type="term" value="F:DNA binding"/>
    <property type="evidence" value="ECO:0007669"/>
    <property type="project" value="InterPro"/>
</dbReference>
<protein>
    <submittedName>
        <fullName evidence="2">Uncharacterized protein</fullName>
    </submittedName>
</protein>
<dbReference type="AlphaFoldDB" id="A0A6C0C1D1"/>
<evidence type="ECO:0000256" key="1">
    <source>
        <dbReference type="SAM" id="MobiDB-lite"/>
    </source>
</evidence>
<feature type="region of interest" description="Disordered" evidence="1">
    <location>
        <begin position="85"/>
        <end position="127"/>
    </location>
</feature>
<evidence type="ECO:0000313" key="2">
    <source>
        <dbReference type="EMBL" id="QHS98427.1"/>
    </source>
</evidence>
<name>A0A6C0C1D1_9ZZZZ</name>
<dbReference type="Pfam" id="PF19060">
    <property type="entry name" value="DVNP"/>
    <property type="match status" value="1"/>
</dbReference>
<organism evidence="2">
    <name type="scientific">viral metagenome</name>
    <dbReference type="NCBI Taxonomy" id="1070528"/>
    <lineage>
        <taxon>unclassified sequences</taxon>
        <taxon>metagenomes</taxon>
        <taxon>organismal metagenomes</taxon>
    </lineage>
</organism>
<reference evidence="2" key="1">
    <citation type="journal article" date="2020" name="Nature">
        <title>Giant virus diversity and host interactions through global metagenomics.</title>
        <authorList>
            <person name="Schulz F."/>
            <person name="Roux S."/>
            <person name="Paez-Espino D."/>
            <person name="Jungbluth S."/>
            <person name="Walsh D.A."/>
            <person name="Denef V.J."/>
            <person name="McMahon K.D."/>
            <person name="Konstantinidis K.T."/>
            <person name="Eloe-Fadrosh E.A."/>
            <person name="Kyrpides N.C."/>
            <person name="Woyke T."/>
        </authorList>
    </citation>
    <scope>NUCLEOTIDE SEQUENCE</scope>
    <source>
        <strain evidence="2">GVMAG-M-3300020185-18</strain>
    </source>
</reference>
<proteinExistence type="predicted"/>